<evidence type="ECO:0000256" key="1">
    <source>
        <dbReference type="SAM" id="Coils"/>
    </source>
</evidence>
<gene>
    <name evidence="3" type="ORF">LTR84_003302</name>
</gene>
<dbReference type="EMBL" id="JAVRRD010000016">
    <property type="protein sequence ID" value="KAK5050743.1"/>
    <property type="molecule type" value="Genomic_DNA"/>
</dbReference>
<dbReference type="InterPro" id="IPR058940">
    <property type="entry name" value="mS26_fungi"/>
</dbReference>
<keyword evidence="4" id="KW-1185">Reference proteome</keyword>
<sequence length="301" mass="34596">MESLSSSVCRACRLRLQVKKPALPSSTRTFTSSSIRQYIPPESPAFVEIPEPNQPIREPKPPTKGLLPVPRELFPRRRPDKPGQQYLDNVTPDALPHNIPPPEYQSETKKYKLRMSDLRKEHLRESLTQLHARKITHEKRVQQRSAIKREQHERLLNQAEREDERLTANTVLTSMKPKQLLALPAEEEEAIYQARKARYDDLQNARREARLDNLHTLYMHARKFITTQEQLASVIDAEFEKASVWKLGPPSSLKDMLAGRNPGESKVDAGSMTNLVPSSERFLRDQERMKKIAEKLSGGKI</sequence>
<reference evidence="3 4" key="1">
    <citation type="submission" date="2023-08" db="EMBL/GenBank/DDBJ databases">
        <title>Black Yeasts Isolated from many extreme environments.</title>
        <authorList>
            <person name="Coleine C."/>
            <person name="Stajich J.E."/>
            <person name="Selbmann L."/>
        </authorList>
    </citation>
    <scope>NUCLEOTIDE SEQUENCE [LARGE SCALE GENOMIC DNA]</scope>
    <source>
        <strain evidence="3 4">CCFEE 5792</strain>
    </source>
</reference>
<feature type="region of interest" description="Disordered" evidence="2">
    <location>
        <begin position="42"/>
        <end position="105"/>
    </location>
</feature>
<evidence type="ECO:0000313" key="4">
    <source>
        <dbReference type="Proteomes" id="UP001358417"/>
    </source>
</evidence>
<evidence type="ECO:0000313" key="3">
    <source>
        <dbReference type="EMBL" id="KAK5050743.1"/>
    </source>
</evidence>
<dbReference type="CDD" id="cd23703">
    <property type="entry name" value="mS26_PET12"/>
    <property type="match status" value="1"/>
</dbReference>
<dbReference type="RefSeq" id="XP_064705243.1">
    <property type="nucleotide sequence ID" value="XM_064846890.1"/>
</dbReference>
<dbReference type="Proteomes" id="UP001358417">
    <property type="component" value="Unassembled WGS sequence"/>
</dbReference>
<organism evidence="3 4">
    <name type="scientific">Exophiala bonariae</name>
    <dbReference type="NCBI Taxonomy" id="1690606"/>
    <lineage>
        <taxon>Eukaryota</taxon>
        <taxon>Fungi</taxon>
        <taxon>Dikarya</taxon>
        <taxon>Ascomycota</taxon>
        <taxon>Pezizomycotina</taxon>
        <taxon>Eurotiomycetes</taxon>
        <taxon>Chaetothyriomycetidae</taxon>
        <taxon>Chaetothyriales</taxon>
        <taxon>Herpotrichiellaceae</taxon>
        <taxon>Exophiala</taxon>
    </lineage>
</organism>
<keyword evidence="1" id="KW-0175">Coiled coil</keyword>
<proteinExistence type="predicted"/>
<feature type="coiled-coil region" evidence="1">
    <location>
        <begin position="142"/>
        <end position="205"/>
    </location>
</feature>
<dbReference type="GeneID" id="89971489"/>
<dbReference type="AlphaFoldDB" id="A0AAV9N7Q0"/>
<comment type="caution">
    <text evidence="3">The sequence shown here is derived from an EMBL/GenBank/DDBJ whole genome shotgun (WGS) entry which is preliminary data.</text>
</comment>
<name>A0AAV9N7Q0_9EURO</name>
<evidence type="ECO:0000256" key="2">
    <source>
        <dbReference type="SAM" id="MobiDB-lite"/>
    </source>
</evidence>
<protein>
    <submittedName>
        <fullName evidence="3">Uncharacterized protein</fullName>
    </submittedName>
</protein>
<accession>A0AAV9N7Q0</accession>
<dbReference type="Pfam" id="PF26163">
    <property type="entry name" value="mS26"/>
    <property type="match status" value="1"/>
</dbReference>